<keyword evidence="2" id="KW-0032">Aminotransferase</keyword>
<dbReference type="PANTHER" id="PTHR42885">
    <property type="entry name" value="HISTIDINOL-PHOSPHATE AMINOTRANSFERASE-RELATED"/>
    <property type="match status" value="1"/>
</dbReference>
<keyword evidence="5" id="KW-0663">Pyridoxal phosphate</keyword>
<dbReference type="Pfam" id="PF00155">
    <property type="entry name" value="Aminotran_1_2"/>
    <property type="match status" value="1"/>
</dbReference>
<comment type="pathway">
    <text evidence="7">Amino-acid biosynthesis.</text>
</comment>
<evidence type="ECO:0000256" key="4">
    <source>
        <dbReference type="ARBA" id="ARBA00022679"/>
    </source>
</evidence>
<dbReference type="InterPro" id="IPR005861">
    <property type="entry name" value="HisP_aminotrans"/>
</dbReference>
<dbReference type="InterPro" id="IPR015424">
    <property type="entry name" value="PyrdxlP-dep_Trfase"/>
</dbReference>
<dbReference type="HAMAP" id="MF_01023">
    <property type="entry name" value="HisC_aminotrans_2"/>
    <property type="match status" value="1"/>
</dbReference>
<dbReference type="InterPro" id="IPR015422">
    <property type="entry name" value="PyrdxlP-dep_Trfase_small"/>
</dbReference>
<dbReference type="GO" id="GO:0030170">
    <property type="term" value="F:pyridoxal phosphate binding"/>
    <property type="evidence" value="ECO:0007669"/>
    <property type="project" value="InterPro"/>
</dbReference>
<organism evidence="9">
    <name type="scientific">freshwater metagenome</name>
    <dbReference type="NCBI Taxonomy" id="449393"/>
    <lineage>
        <taxon>unclassified sequences</taxon>
        <taxon>metagenomes</taxon>
        <taxon>ecological metagenomes</taxon>
    </lineage>
</organism>
<dbReference type="InterPro" id="IPR004839">
    <property type="entry name" value="Aminotransferase_I/II_large"/>
</dbReference>
<evidence type="ECO:0000256" key="1">
    <source>
        <dbReference type="ARBA" id="ARBA00001933"/>
    </source>
</evidence>
<evidence type="ECO:0000259" key="8">
    <source>
        <dbReference type="Pfam" id="PF00155"/>
    </source>
</evidence>
<dbReference type="SUPFAM" id="SSF53383">
    <property type="entry name" value="PLP-dependent transferases"/>
    <property type="match status" value="1"/>
</dbReference>
<comment type="cofactor">
    <cofactor evidence="1">
        <name>pyridoxal 5'-phosphate</name>
        <dbReference type="ChEBI" id="CHEBI:597326"/>
    </cofactor>
</comment>
<dbReference type="InterPro" id="IPR015421">
    <property type="entry name" value="PyrdxlP-dep_Trfase_major"/>
</dbReference>
<dbReference type="PANTHER" id="PTHR42885:SF2">
    <property type="entry name" value="HISTIDINOL-PHOSPHATE AMINOTRANSFERASE"/>
    <property type="match status" value="1"/>
</dbReference>
<evidence type="ECO:0000256" key="6">
    <source>
        <dbReference type="ARBA" id="ARBA00023102"/>
    </source>
</evidence>
<dbReference type="Gene3D" id="3.40.640.10">
    <property type="entry name" value="Type I PLP-dependent aspartate aminotransferase-like (Major domain)"/>
    <property type="match status" value="1"/>
</dbReference>
<dbReference type="NCBIfam" id="TIGR01141">
    <property type="entry name" value="hisC"/>
    <property type="match status" value="1"/>
</dbReference>
<dbReference type="Gene3D" id="3.90.1150.10">
    <property type="entry name" value="Aspartate Aminotransferase, domain 1"/>
    <property type="match status" value="1"/>
</dbReference>
<proteinExistence type="inferred from homology"/>
<gene>
    <name evidence="9" type="ORF">UFOPK2242_00133</name>
</gene>
<feature type="domain" description="Aminotransferase class I/classII large" evidence="8">
    <location>
        <begin position="25"/>
        <end position="353"/>
    </location>
</feature>
<accession>A0A6J6KA75</accession>
<evidence type="ECO:0000256" key="5">
    <source>
        <dbReference type="ARBA" id="ARBA00022898"/>
    </source>
</evidence>
<evidence type="ECO:0000256" key="2">
    <source>
        <dbReference type="ARBA" id="ARBA00022576"/>
    </source>
</evidence>
<dbReference type="CDD" id="cd00609">
    <property type="entry name" value="AAT_like"/>
    <property type="match status" value="1"/>
</dbReference>
<evidence type="ECO:0000256" key="3">
    <source>
        <dbReference type="ARBA" id="ARBA00022605"/>
    </source>
</evidence>
<dbReference type="AlphaFoldDB" id="A0A6J6KA75"/>
<reference evidence="9" key="1">
    <citation type="submission" date="2020-05" db="EMBL/GenBank/DDBJ databases">
        <authorList>
            <person name="Chiriac C."/>
            <person name="Salcher M."/>
            <person name="Ghai R."/>
            <person name="Kavagutti S V."/>
        </authorList>
    </citation>
    <scope>NUCLEOTIDE SEQUENCE</scope>
</reference>
<keyword evidence="4" id="KW-0808">Transferase</keyword>
<keyword evidence="3" id="KW-0028">Amino-acid biosynthesis</keyword>
<evidence type="ECO:0000313" key="9">
    <source>
        <dbReference type="EMBL" id="CAB4646156.1"/>
    </source>
</evidence>
<sequence>MNRIQPRDDLTALSGYHSASVNVSVRLNANESPLPPPAAFVDDWLDALRTVPLNRYPDRSARILRESLGTSLGQPSGRIFCANGSNEVLQTLMLTYGGPGRRALILEPTYPLHSHIARITGTEIVSGARSADFTIDPDALESTIKSTDPDLVFLCSPNNPSGTVDSSAVLDAALRSARGLVIVDEAYGEFSPSSAIGRVNEDSALVVVKTYSKVWSMAALRLGYCIAPTWVVEELEKVVLPYHLAAATQSAGIAALKYRTEMDARVRELVSERERLMEGLLGFETLTPLPSGANFILFRVGKPGDTESSARLWSDLVAHGVLIRDFSAWPGVEGCLRVTVGSRGDNDAFLTALGSILRESGDS</sequence>
<dbReference type="EMBL" id="CAEZWM010000006">
    <property type="protein sequence ID" value="CAB4646156.1"/>
    <property type="molecule type" value="Genomic_DNA"/>
</dbReference>
<protein>
    <submittedName>
        <fullName evidence="9">Unannotated protein</fullName>
    </submittedName>
</protein>
<evidence type="ECO:0000256" key="7">
    <source>
        <dbReference type="ARBA" id="ARBA00029440"/>
    </source>
</evidence>
<dbReference type="GO" id="GO:0000105">
    <property type="term" value="P:L-histidine biosynthetic process"/>
    <property type="evidence" value="ECO:0007669"/>
    <property type="project" value="UniProtKB-KW"/>
</dbReference>
<keyword evidence="6" id="KW-0368">Histidine biosynthesis</keyword>
<dbReference type="GO" id="GO:0004400">
    <property type="term" value="F:histidinol-phosphate transaminase activity"/>
    <property type="evidence" value="ECO:0007669"/>
    <property type="project" value="InterPro"/>
</dbReference>
<name>A0A6J6KA75_9ZZZZ</name>